<keyword evidence="1" id="KW-0863">Zinc-finger</keyword>
<organism evidence="4 5">
    <name type="scientific">Ostreobium quekettii</name>
    <dbReference type="NCBI Taxonomy" id="121088"/>
    <lineage>
        <taxon>Eukaryota</taxon>
        <taxon>Viridiplantae</taxon>
        <taxon>Chlorophyta</taxon>
        <taxon>core chlorophytes</taxon>
        <taxon>Ulvophyceae</taxon>
        <taxon>TCBD clade</taxon>
        <taxon>Bryopsidales</taxon>
        <taxon>Ostreobineae</taxon>
        <taxon>Ostreobiaceae</taxon>
        <taxon>Ostreobium</taxon>
    </lineage>
</organism>
<feature type="zinc finger region" description="C3H1-type" evidence="1">
    <location>
        <begin position="200"/>
        <end position="228"/>
    </location>
</feature>
<dbReference type="GO" id="GO:0008270">
    <property type="term" value="F:zinc ion binding"/>
    <property type="evidence" value="ECO:0007669"/>
    <property type="project" value="UniProtKB-KW"/>
</dbReference>
<keyword evidence="1" id="KW-0862">Zinc</keyword>
<dbReference type="PROSITE" id="PS50103">
    <property type="entry name" value="ZF_C3H1"/>
    <property type="match status" value="1"/>
</dbReference>
<feature type="domain" description="C3H1-type" evidence="3">
    <location>
        <begin position="200"/>
        <end position="228"/>
    </location>
</feature>
<feature type="region of interest" description="Disordered" evidence="2">
    <location>
        <begin position="263"/>
        <end position="314"/>
    </location>
</feature>
<dbReference type="OrthoDB" id="77439at2759"/>
<proteinExistence type="predicted"/>
<evidence type="ECO:0000256" key="1">
    <source>
        <dbReference type="PROSITE-ProRule" id="PRU00723"/>
    </source>
</evidence>
<evidence type="ECO:0000256" key="2">
    <source>
        <dbReference type="SAM" id="MobiDB-lite"/>
    </source>
</evidence>
<dbReference type="InterPro" id="IPR000571">
    <property type="entry name" value="Znf_CCCH"/>
</dbReference>
<accession>A0A8S1IQM5</accession>
<reference evidence="4" key="1">
    <citation type="submission" date="2020-12" db="EMBL/GenBank/DDBJ databases">
        <authorList>
            <person name="Iha C."/>
        </authorList>
    </citation>
    <scope>NUCLEOTIDE SEQUENCE</scope>
</reference>
<comment type="caution">
    <text evidence="4">The sequence shown here is derived from an EMBL/GenBank/DDBJ whole genome shotgun (WGS) entry which is preliminary data.</text>
</comment>
<feature type="compositionally biased region" description="Acidic residues" evidence="2">
    <location>
        <begin position="263"/>
        <end position="273"/>
    </location>
</feature>
<name>A0A8S1IQM5_9CHLO</name>
<feature type="compositionally biased region" description="Acidic residues" evidence="2">
    <location>
        <begin position="280"/>
        <end position="314"/>
    </location>
</feature>
<gene>
    <name evidence="4" type="ORF">OSTQU699_LOCUS1470</name>
</gene>
<dbReference type="Proteomes" id="UP000708148">
    <property type="component" value="Unassembled WGS sequence"/>
</dbReference>
<sequence length="314" mass="35570">MNPRDTTSGEPCVGDANQQSGSKRSRGAIDGSQVIEGASKAPRVTTSNGDTMLTFGRYNGKTYNWVIENAPTYADWAQRSVDAGEAGGALMDFADWSCGKGKLQFGKHRNKTPQWVWEHDRGYAKWAVSEWDQHRATGSSGLARFARFAKRKMEEEGNGWEEERGQVELCEGDEAPYINEWGYEPFECFVERYIHSHQQRGEAGYCWNWLDDGQCFNGMVCRFKHQYPPSWNAAKREQHRQKVKEVEEMESHMAALCEAEECCEEEGWGEPETEGSVSDSECENEEHEAEDVPSDSEEAGEEEEELTEGDEAEE</sequence>
<dbReference type="EMBL" id="CAJHUC010000432">
    <property type="protein sequence ID" value="CAD7696109.1"/>
    <property type="molecule type" value="Genomic_DNA"/>
</dbReference>
<keyword evidence="5" id="KW-1185">Reference proteome</keyword>
<keyword evidence="1" id="KW-0479">Metal-binding</keyword>
<protein>
    <recommendedName>
        <fullName evidence="3">C3H1-type domain-containing protein</fullName>
    </recommendedName>
</protein>
<evidence type="ECO:0000313" key="5">
    <source>
        <dbReference type="Proteomes" id="UP000708148"/>
    </source>
</evidence>
<dbReference type="AlphaFoldDB" id="A0A8S1IQM5"/>
<feature type="region of interest" description="Disordered" evidence="2">
    <location>
        <begin position="1"/>
        <end position="43"/>
    </location>
</feature>
<evidence type="ECO:0000259" key="3">
    <source>
        <dbReference type="PROSITE" id="PS50103"/>
    </source>
</evidence>
<evidence type="ECO:0000313" key="4">
    <source>
        <dbReference type="EMBL" id="CAD7696109.1"/>
    </source>
</evidence>